<evidence type="ECO:0000313" key="3">
    <source>
        <dbReference type="Proteomes" id="UP000003416"/>
    </source>
</evidence>
<dbReference type="Proteomes" id="UP000003416">
    <property type="component" value="Unassembled WGS sequence"/>
</dbReference>
<accession>F3PUP1</accession>
<name>F3PUP1_9BACE</name>
<proteinExistence type="predicted"/>
<dbReference type="HOGENOM" id="CLU_793910_0_0_10"/>
<organism evidence="2 3">
    <name type="scientific">Bacteroides fluxus YIT 12057</name>
    <dbReference type="NCBI Taxonomy" id="763034"/>
    <lineage>
        <taxon>Bacteria</taxon>
        <taxon>Pseudomonadati</taxon>
        <taxon>Bacteroidota</taxon>
        <taxon>Bacteroidia</taxon>
        <taxon>Bacteroidales</taxon>
        <taxon>Bacteroidaceae</taxon>
        <taxon>Bacteroides</taxon>
    </lineage>
</organism>
<dbReference type="AlphaFoldDB" id="F3PUP1"/>
<dbReference type="InterPro" id="IPR010870">
    <property type="entry name" value="Porin_O/P"/>
</dbReference>
<dbReference type="SUPFAM" id="SSF56935">
    <property type="entry name" value="Porins"/>
    <property type="match status" value="1"/>
</dbReference>
<gene>
    <name evidence="2" type="ORF">HMPREF9446_02514</name>
</gene>
<evidence type="ECO:0000313" key="2">
    <source>
        <dbReference type="EMBL" id="EGF56112.1"/>
    </source>
</evidence>
<keyword evidence="3" id="KW-1185">Reference proteome</keyword>
<keyword evidence="1" id="KW-0732">Signal</keyword>
<reference evidence="2 3" key="1">
    <citation type="submission" date="2011-02" db="EMBL/GenBank/DDBJ databases">
        <authorList>
            <person name="Weinstock G."/>
            <person name="Sodergren E."/>
            <person name="Clifton S."/>
            <person name="Fulton L."/>
            <person name="Fulton B."/>
            <person name="Courtney L."/>
            <person name="Fronick C."/>
            <person name="Harrison M."/>
            <person name="Strong C."/>
            <person name="Farmer C."/>
            <person name="Delahaunty K."/>
            <person name="Markovic C."/>
            <person name="Hall O."/>
            <person name="Minx P."/>
            <person name="Tomlinson C."/>
            <person name="Mitreva M."/>
            <person name="Hou S."/>
            <person name="Chen J."/>
            <person name="Wollam A."/>
            <person name="Pepin K.H."/>
            <person name="Johnson M."/>
            <person name="Bhonagiri V."/>
            <person name="Zhang X."/>
            <person name="Suruliraj S."/>
            <person name="Warren W."/>
            <person name="Chinwalla A."/>
            <person name="Mardis E.R."/>
            <person name="Wilson R.K."/>
        </authorList>
    </citation>
    <scope>NUCLEOTIDE SEQUENCE [LARGE SCALE GENOMIC DNA]</scope>
    <source>
        <strain evidence="2 3">YIT 12057</strain>
    </source>
</reference>
<dbReference type="STRING" id="763034.HMPREF9446_02514"/>
<dbReference type="eggNOG" id="COG3746">
    <property type="taxonomic scope" value="Bacteria"/>
</dbReference>
<sequence length="367" mass="42232">MYVRTLQPEINRQQQNMKKKALMLFFALLSLTANAQDSTNNEDGKKINKEKLEGKDYLPEIHGTIRSKYEYQTTMGAGRFEVRNARISVTGNILPIVAYKAEIDLSDEGQIKMLDAYARLFPIQGFTVTAGQMRVPFTIDAHRSPHQQYFANRSFIAKQVGNVRDVGLTLGYTLPTDMPVTIEGGLYNGSGLTNQKVWHKEINYSAKAQFLLTKGMNLTLSVQSIQPEEIRMQSYDIGAYYEFDRFHIEGEYLYKQYSDNAFEDVQAVNTFVNYDLPLRKVFNKISFLLRYDMMTDQSDAKTTDSETGELVITDYKRQRLTGGVTFSLSKAFRTDLRLNYEKYFYAKNSIAKESEQDKVVLELMIRF</sequence>
<evidence type="ECO:0000256" key="1">
    <source>
        <dbReference type="SAM" id="SignalP"/>
    </source>
</evidence>
<dbReference type="EMBL" id="AFBN01000047">
    <property type="protein sequence ID" value="EGF56112.1"/>
    <property type="molecule type" value="Genomic_DNA"/>
</dbReference>
<feature type="chain" id="PRO_5003300083" evidence="1">
    <location>
        <begin position="36"/>
        <end position="367"/>
    </location>
</feature>
<dbReference type="InterPro" id="IPR023614">
    <property type="entry name" value="Porin_dom_sf"/>
</dbReference>
<dbReference type="Pfam" id="PF07396">
    <property type="entry name" value="Porin_O_P"/>
    <property type="match status" value="1"/>
</dbReference>
<protein>
    <submittedName>
        <fullName evidence="2">Phosphate-selective porin O and P</fullName>
    </submittedName>
</protein>
<comment type="caution">
    <text evidence="2">The sequence shown here is derived from an EMBL/GenBank/DDBJ whole genome shotgun (WGS) entry which is preliminary data.</text>
</comment>
<feature type="signal peptide" evidence="1">
    <location>
        <begin position="1"/>
        <end position="35"/>
    </location>
</feature>
<dbReference type="Gene3D" id="2.40.160.10">
    <property type="entry name" value="Porin"/>
    <property type="match status" value="1"/>
</dbReference>